<dbReference type="SUPFAM" id="SSF56655">
    <property type="entry name" value="Carbohydrate phosphatase"/>
    <property type="match status" value="1"/>
</dbReference>
<dbReference type="InterPro" id="IPR004464">
    <property type="entry name" value="FBPase_class-2/SBPase"/>
</dbReference>
<dbReference type="PANTHER" id="PTHR30447">
    <property type="entry name" value="FRUCTOSE-1,6-BISPHOSPHATASE CLASS 2"/>
    <property type="match status" value="1"/>
</dbReference>
<evidence type="ECO:0000256" key="8">
    <source>
        <dbReference type="PIRSR" id="PIRSR004532-1"/>
    </source>
</evidence>
<feature type="binding site" evidence="8">
    <location>
        <position position="95"/>
    </location>
    <ligand>
        <name>Mn(2+)</name>
        <dbReference type="ChEBI" id="CHEBI:29035"/>
        <label>2</label>
    </ligand>
</feature>
<dbReference type="AlphaFoldDB" id="A0A1T0ASE4"/>
<dbReference type="GO" id="GO:0030145">
    <property type="term" value="F:manganese ion binding"/>
    <property type="evidence" value="ECO:0007669"/>
    <property type="project" value="UniProtKB-ARBA"/>
</dbReference>
<feature type="binding site" evidence="8">
    <location>
        <position position="220"/>
    </location>
    <ligand>
        <name>Mn(2+)</name>
        <dbReference type="ChEBI" id="CHEBI:29035"/>
        <label>2</label>
    </ligand>
</feature>
<feature type="binding site" evidence="8">
    <location>
        <position position="57"/>
    </location>
    <ligand>
        <name>Mn(2+)</name>
        <dbReference type="ChEBI" id="CHEBI:29035"/>
        <label>1</label>
    </ligand>
</feature>
<gene>
    <name evidence="10" type="ORF">B0187_05995</name>
</gene>
<dbReference type="CDD" id="cd01516">
    <property type="entry name" value="FBPase_glpX"/>
    <property type="match status" value="1"/>
</dbReference>
<dbReference type="PIRSF" id="PIRSF004532">
    <property type="entry name" value="GlpX"/>
    <property type="match status" value="1"/>
</dbReference>
<feature type="binding site" evidence="8">
    <location>
        <position position="92"/>
    </location>
    <ligand>
        <name>Mn(2+)</name>
        <dbReference type="ChEBI" id="CHEBI:29035"/>
        <label>2</label>
    </ligand>
</feature>
<evidence type="ECO:0000313" key="10">
    <source>
        <dbReference type="EMBL" id="OOR99306.1"/>
    </source>
</evidence>
<feature type="binding site" evidence="9">
    <location>
        <position position="217"/>
    </location>
    <ligand>
        <name>substrate</name>
    </ligand>
</feature>
<feature type="binding site" evidence="9">
    <location>
        <begin position="193"/>
        <end position="195"/>
    </location>
    <ligand>
        <name>substrate</name>
    </ligand>
</feature>
<feature type="binding site" evidence="8">
    <location>
        <position position="33"/>
    </location>
    <ligand>
        <name>Mn(2+)</name>
        <dbReference type="ChEBI" id="CHEBI:29035"/>
        <label>1</label>
    </ligand>
</feature>
<evidence type="ECO:0000256" key="5">
    <source>
        <dbReference type="ARBA" id="ARBA00023211"/>
    </source>
</evidence>
<keyword evidence="4" id="KW-0378">Hydrolase</keyword>
<keyword evidence="5 8" id="KW-0464">Manganese</keyword>
<evidence type="ECO:0000313" key="11">
    <source>
        <dbReference type="Proteomes" id="UP000190867"/>
    </source>
</evidence>
<name>A0A1T0ASE4_9PAST</name>
<dbReference type="GO" id="GO:0042132">
    <property type="term" value="F:fructose 1,6-bisphosphate 1-phosphatase activity"/>
    <property type="evidence" value="ECO:0007669"/>
    <property type="project" value="UniProtKB-EC"/>
</dbReference>
<evidence type="ECO:0000256" key="9">
    <source>
        <dbReference type="PIRSR" id="PIRSR004532-2"/>
    </source>
</evidence>
<dbReference type="OrthoDB" id="9779353at2"/>
<keyword evidence="11" id="KW-1185">Reference proteome</keyword>
<comment type="cofactor">
    <cofactor evidence="8">
        <name>Mn(2+)</name>
        <dbReference type="ChEBI" id="CHEBI:29035"/>
    </cofactor>
</comment>
<protein>
    <recommendedName>
        <fullName evidence="7">Fructose-1,6-bisphosphatase</fullName>
    </recommendedName>
</protein>
<keyword evidence="3 8" id="KW-0479">Metal-binding</keyword>
<dbReference type="GO" id="GO:0005829">
    <property type="term" value="C:cytosol"/>
    <property type="evidence" value="ECO:0007669"/>
    <property type="project" value="TreeGrafter"/>
</dbReference>
<dbReference type="EMBL" id="MUYA01000007">
    <property type="protein sequence ID" value="OOR99306.1"/>
    <property type="molecule type" value="Genomic_DNA"/>
</dbReference>
<dbReference type="FunFam" id="3.40.190.90:FF:000001">
    <property type="entry name" value="Fructose-1,6-bisphosphatase"/>
    <property type="match status" value="1"/>
</dbReference>
<evidence type="ECO:0000256" key="1">
    <source>
        <dbReference type="ARBA" id="ARBA00001273"/>
    </source>
</evidence>
<reference evidence="10 11" key="1">
    <citation type="submission" date="2017-02" db="EMBL/GenBank/DDBJ databases">
        <title>Draft genome sequence of Haemophilus paracuniculus CCUG 43573 type strain.</title>
        <authorList>
            <person name="Engstrom-Jakobsson H."/>
            <person name="Salva-Serra F."/>
            <person name="Thorell K."/>
            <person name="Gonzales-Siles L."/>
            <person name="Karlsson R."/>
            <person name="Boulund F."/>
            <person name="Engstrand L."/>
            <person name="Kristiansson E."/>
            <person name="Moore E."/>
        </authorList>
    </citation>
    <scope>NUCLEOTIDE SEQUENCE [LARGE SCALE GENOMIC DNA]</scope>
    <source>
        <strain evidence="10 11">CCUG 43573</strain>
    </source>
</reference>
<feature type="binding site" evidence="9">
    <location>
        <position position="126"/>
    </location>
    <ligand>
        <name>substrate</name>
    </ligand>
</feature>
<comment type="similarity">
    <text evidence="2 7">Belongs to the FBPase class 2 family.</text>
</comment>
<dbReference type="Proteomes" id="UP000190867">
    <property type="component" value="Unassembled WGS sequence"/>
</dbReference>
<accession>A0A1T0ASE4</accession>
<dbReference type="Gene3D" id="3.40.190.90">
    <property type="match status" value="1"/>
</dbReference>
<evidence type="ECO:0000256" key="4">
    <source>
        <dbReference type="ARBA" id="ARBA00022801"/>
    </source>
</evidence>
<dbReference type="STRING" id="734.B0187_05995"/>
<dbReference type="Pfam" id="PF03320">
    <property type="entry name" value="FBPase_glpX"/>
    <property type="match status" value="1"/>
</dbReference>
<feature type="binding site" evidence="9">
    <location>
        <begin position="95"/>
        <end position="97"/>
    </location>
    <ligand>
        <name>substrate</name>
    </ligand>
</feature>
<feature type="binding site" evidence="9">
    <location>
        <begin position="171"/>
        <end position="173"/>
    </location>
    <ligand>
        <name>substrate</name>
    </ligand>
</feature>
<dbReference type="Gene3D" id="3.30.540.10">
    <property type="entry name" value="Fructose-1,6-Bisphosphatase, subunit A, domain 1"/>
    <property type="match status" value="1"/>
</dbReference>
<sequence>MNKTIALSFAQVTEAAAIAAFDWVGRGNKNLADEAAVKAMREQLNQMPIDGEIVIGEGEIDEAPMLYIGERVGNSQAGSFREESLAVDIAVDPIDGTRMTAMGQANALAVLAAGKRGCFLNAPDMYMEKLVVGKALKGLVDLNLPLVQNLQQIAERTNRPLADLCVAILAKPRHDQIIAELQQLGVKVVAFPDGDVAVAVQCCLPNSQIDLMYGIGGAPEGVVAAVAVRALGGDMQARLLPRDVVKGNSPENVAIAEQEIARCQAMKVAVNQVLALEQLVSSDEVVFCATGITHGDLVRGVEREQNRLCSETLVIEGNGSIHRLRSSRFV</sequence>
<dbReference type="GO" id="GO:0030388">
    <property type="term" value="P:fructose 1,6-bisphosphate metabolic process"/>
    <property type="evidence" value="ECO:0007669"/>
    <property type="project" value="TreeGrafter"/>
</dbReference>
<dbReference type="PANTHER" id="PTHR30447:SF0">
    <property type="entry name" value="FRUCTOSE-1,6-BISPHOSPHATASE 1 CLASS 2-RELATED"/>
    <property type="match status" value="1"/>
</dbReference>
<dbReference type="GO" id="GO:0006071">
    <property type="term" value="P:glycerol metabolic process"/>
    <property type="evidence" value="ECO:0007669"/>
    <property type="project" value="InterPro"/>
</dbReference>
<evidence type="ECO:0000256" key="3">
    <source>
        <dbReference type="ARBA" id="ARBA00022723"/>
    </source>
</evidence>
<comment type="catalytic activity">
    <reaction evidence="1">
        <text>beta-D-fructose 1,6-bisphosphate + H2O = beta-D-fructose 6-phosphate + phosphate</text>
        <dbReference type="Rhea" id="RHEA:11064"/>
        <dbReference type="ChEBI" id="CHEBI:15377"/>
        <dbReference type="ChEBI" id="CHEBI:32966"/>
        <dbReference type="ChEBI" id="CHEBI:43474"/>
        <dbReference type="ChEBI" id="CHEBI:57634"/>
        <dbReference type="EC" id="3.1.3.11"/>
    </reaction>
</comment>
<keyword evidence="6 7" id="KW-0119">Carbohydrate metabolism</keyword>
<evidence type="ECO:0000256" key="7">
    <source>
        <dbReference type="PIRNR" id="PIRNR004532"/>
    </source>
</evidence>
<evidence type="ECO:0000256" key="6">
    <source>
        <dbReference type="ARBA" id="ARBA00023277"/>
    </source>
</evidence>
<proteinExistence type="inferred from homology"/>
<evidence type="ECO:0000256" key="2">
    <source>
        <dbReference type="ARBA" id="ARBA00008989"/>
    </source>
</evidence>
<organism evidence="10 11">
    <name type="scientific">Haemophilus paracuniculus</name>
    <dbReference type="NCBI Taxonomy" id="734"/>
    <lineage>
        <taxon>Bacteria</taxon>
        <taxon>Pseudomonadati</taxon>
        <taxon>Pseudomonadota</taxon>
        <taxon>Gammaproteobacteria</taxon>
        <taxon>Pasteurellales</taxon>
        <taxon>Pasteurellaceae</taxon>
        <taxon>Haemophilus</taxon>
    </lineage>
</organism>
<dbReference type="GO" id="GO:0006094">
    <property type="term" value="P:gluconeogenesis"/>
    <property type="evidence" value="ECO:0007669"/>
    <property type="project" value="InterPro"/>
</dbReference>
<comment type="caution">
    <text evidence="10">The sequence shown here is derived from an EMBL/GenBank/DDBJ whole genome shotgun (WGS) entry which is preliminary data.</text>
</comment>
<dbReference type="RefSeq" id="WP_078236953.1">
    <property type="nucleotide sequence ID" value="NZ_MUYA01000007.1"/>
</dbReference>
<dbReference type="NCBIfam" id="TIGR00330">
    <property type="entry name" value="glpX"/>
    <property type="match status" value="1"/>
</dbReference>